<dbReference type="AlphaFoldDB" id="A0A182SQA4"/>
<name>A0A182SQA4_9DIPT</name>
<accession>A0A182SQA4</accession>
<evidence type="ECO:0000313" key="2">
    <source>
        <dbReference type="Proteomes" id="UP000075901"/>
    </source>
</evidence>
<dbReference type="EnsemblMetazoa" id="AMAM011270-RA">
    <property type="protein sequence ID" value="AMAM011270-PA"/>
    <property type="gene ID" value="AMAM011270"/>
</dbReference>
<dbReference type="InterPro" id="IPR036770">
    <property type="entry name" value="Ankyrin_rpt-contain_sf"/>
</dbReference>
<dbReference type="VEuPathDB" id="VectorBase:AMAM011270"/>
<proteinExistence type="predicted"/>
<protein>
    <submittedName>
        <fullName evidence="1">ANK_REP_REGION domain-containing protein</fullName>
    </submittedName>
</protein>
<evidence type="ECO:0000313" key="1">
    <source>
        <dbReference type="EnsemblMetazoa" id="AMAM011270-PA"/>
    </source>
</evidence>
<reference evidence="2" key="1">
    <citation type="submission" date="2013-09" db="EMBL/GenBank/DDBJ databases">
        <title>The Genome Sequence of Anopheles maculatus species B.</title>
        <authorList>
            <consortium name="The Broad Institute Genomics Platform"/>
            <person name="Neafsey D.E."/>
            <person name="Besansky N."/>
            <person name="Howell P."/>
            <person name="Walton C."/>
            <person name="Young S.K."/>
            <person name="Zeng Q."/>
            <person name="Gargeya S."/>
            <person name="Fitzgerald M."/>
            <person name="Haas B."/>
            <person name="Abouelleil A."/>
            <person name="Allen A.W."/>
            <person name="Alvarado L."/>
            <person name="Arachchi H.M."/>
            <person name="Berlin A.M."/>
            <person name="Chapman S.B."/>
            <person name="Gainer-Dewar J."/>
            <person name="Goldberg J."/>
            <person name="Griggs A."/>
            <person name="Gujja S."/>
            <person name="Hansen M."/>
            <person name="Howarth C."/>
            <person name="Imamovic A."/>
            <person name="Ireland A."/>
            <person name="Larimer J."/>
            <person name="McCowan C."/>
            <person name="Murphy C."/>
            <person name="Pearson M."/>
            <person name="Poon T.W."/>
            <person name="Priest M."/>
            <person name="Roberts A."/>
            <person name="Saif S."/>
            <person name="Shea T."/>
            <person name="Sisk P."/>
            <person name="Sykes S."/>
            <person name="Wortman J."/>
            <person name="Nusbaum C."/>
            <person name="Birren B."/>
        </authorList>
    </citation>
    <scope>NUCLEOTIDE SEQUENCE [LARGE SCALE GENOMIC DNA]</scope>
    <source>
        <strain evidence="2">maculatus3</strain>
    </source>
</reference>
<organism evidence="1 2">
    <name type="scientific">Anopheles maculatus</name>
    <dbReference type="NCBI Taxonomy" id="74869"/>
    <lineage>
        <taxon>Eukaryota</taxon>
        <taxon>Metazoa</taxon>
        <taxon>Ecdysozoa</taxon>
        <taxon>Arthropoda</taxon>
        <taxon>Hexapoda</taxon>
        <taxon>Insecta</taxon>
        <taxon>Pterygota</taxon>
        <taxon>Neoptera</taxon>
        <taxon>Endopterygota</taxon>
        <taxon>Diptera</taxon>
        <taxon>Nematocera</taxon>
        <taxon>Culicoidea</taxon>
        <taxon>Culicidae</taxon>
        <taxon>Anophelinae</taxon>
        <taxon>Anopheles</taxon>
        <taxon>Anopheles maculatus group</taxon>
    </lineage>
</organism>
<keyword evidence="2" id="KW-1185">Reference proteome</keyword>
<reference evidence="1" key="2">
    <citation type="submission" date="2020-05" db="UniProtKB">
        <authorList>
            <consortium name="EnsemblMetazoa"/>
        </authorList>
    </citation>
    <scope>IDENTIFICATION</scope>
    <source>
        <strain evidence="1">maculatus3</strain>
    </source>
</reference>
<dbReference type="Gene3D" id="1.25.40.20">
    <property type="entry name" value="Ankyrin repeat-containing domain"/>
    <property type="match status" value="1"/>
</dbReference>
<dbReference type="SUPFAM" id="SSF48403">
    <property type="entry name" value="Ankyrin repeat"/>
    <property type="match status" value="1"/>
</dbReference>
<dbReference type="Proteomes" id="UP000075901">
    <property type="component" value="Unassembled WGS sequence"/>
</dbReference>
<sequence>MPTAHCTLVMNVLSRWKKIAVLEKLLDGETPLSYVLEKPTSEYTFEAVGKVLDIARGLRKLEGLVLGGIAIVKATAIAWYGSDEHVAGIAYGCNLMARKVIDLHDAPGQLRWQSFTMKDGTACAIKFSVLGTTNENREHLPTNLQIWCPNLTDSLLRWRILTDELFGKHSIVYATLSIDSRTLNFFRIGGWCCAYDLCPPHSVIDLSSMVNTTLWHNGTILHKSINECTLDTIKLLVENGANPLLTDYSGDTALYNTLKFDQPTVTLYLLQMCKEKNFRNENGCSIEEITVGRDKKRLLDVAIECITVRLPTIFYAIC</sequence>